<gene>
    <name evidence="9" type="ORF">LMG31841_05526</name>
</gene>
<evidence type="ECO:0000313" key="9">
    <source>
        <dbReference type="EMBL" id="CAG4925828.1"/>
    </source>
</evidence>
<feature type="domain" description="MgtC/SapB/SrpB/YhiD N-terminal" evidence="8">
    <location>
        <begin position="14"/>
        <end position="141"/>
    </location>
</feature>
<feature type="transmembrane region" description="Helical" evidence="7">
    <location>
        <begin position="71"/>
        <end position="89"/>
    </location>
</feature>
<feature type="transmembrane region" description="Helical" evidence="7">
    <location>
        <begin position="6"/>
        <end position="27"/>
    </location>
</feature>
<dbReference type="InterPro" id="IPR049177">
    <property type="entry name" value="MgtC_SapB_SrpB_YhiD_N"/>
</dbReference>
<evidence type="ECO:0000313" key="10">
    <source>
        <dbReference type="Proteomes" id="UP000789704"/>
    </source>
</evidence>
<keyword evidence="7" id="KW-0997">Cell inner membrane</keyword>
<dbReference type="RefSeq" id="WP_228883712.1">
    <property type="nucleotide sequence ID" value="NZ_CAJQYZ010000019.1"/>
</dbReference>
<proteinExistence type="inferred from homology"/>
<evidence type="ECO:0000259" key="8">
    <source>
        <dbReference type="Pfam" id="PF02308"/>
    </source>
</evidence>
<dbReference type="GO" id="GO:0005886">
    <property type="term" value="C:plasma membrane"/>
    <property type="evidence" value="ECO:0007669"/>
    <property type="project" value="UniProtKB-SubCell"/>
</dbReference>
<keyword evidence="6 7" id="KW-0472">Membrane</keyword>
<feature type="transmembrane region" description="Helical" evidence="7">
    <location>
        <begin position="120"/>
        <end position="140"/>
    </location>
</feature>
<comment type="similarity">
    <text evidence="2 7">Belongs to the MgtC/SapB family.</text>
</comment>
<dbReference type="InterPro" id="IPR036259">
    <property type="entry name" value="MFS_trans_sf"/>
</dbReference>
<comment type="caution">
    <text evidence="9">The sequence shown here is derived from an EMBL/GenBank/DDBJ whole genome shotgun (WGS) entry which is preliminary data.</text>
</comment>
<dbReference type="PANTHER" id="PTHR33778:SF1">
    <property type="entry name" value="MAGNESIUM TRANSPORTER YHID-RELATED"/>
    <property type="match status" value="1"/>
</dbReference>
<dbReference type="Proteomes" id="UP000789704">
    <property type="component" value="Unassembled WGS sequence"/>
</dbReference>
<organism evidence="9 10">
    <name type="scientific">Paraburkholderia saeva</name>
    <dbReference type="NCBI Taxonomy" id="2777537"/>
    <lineage>
        <taxon>Bacteria</taxon>
        <taxon>Pseudomonadati</taxon>
        <taxon>Pseudomonadota</taxon>
        <taxon>Betaproteobacteria</taxon>
        <taxon>Burkholderiales</taxon>
        <taxon>Burkholderiaceae</taxon>
        <taxon>Paraburkholderia</taxon>
    </lineage>
</organism>
<evidence type="ECO:0000256" key="1">
    <source>
        <dbReference type="ARBA" id="ARBA00004651"/>
    </source>
</evidence>
<keyword evidence="3" id="KW-1003">Cell membrane</keyword>
<dbReference type="Pfam" id="PF02308">
    <property type="entry name" value="MgtC"/>
    <property type="match status" value="1"/>
</dbReference>
<keyword evidence="10" id="KW-1185">Reference proteome</keyword>
<evidence type="ECO:0000256" key="4">
    <source>
        <dbReference type="ARBA" id="ARBA00022692"/>
    </source>
</evidence>
<sequence length="164" mass="17126">MLPASSLIEVILRMTLAVVVGGIIGIDRNLRGKPTGIKTLGLVALGSCLVTMASMGFVVNGIAADVNAARVIQGIVTGIGFLGAGVIVQNPAREKIRGLTTAASIWVTAALGIVCGTGAWSVALAALVLLFALLFIGRIVEKPLHRFWMQKPEHERDEIAASDD</sequence>
<name>A0A9N8S252_9BURK</name>
<evidence type="ECO:0000256" key="2">
    <source>
        <dbReference type="ARBA" id="ARBA00009298"/>
    </source>
</evidence>
<evidence type="ECO:0000256" key="5">
    <source>
        <dbReference type="ARBA" id="ARBA00022989"/>
    </source>
</evidence>
<accession>A0A9N8S252</accession>
<keyword evidence="4 7" id="KW-0812">Transmembrane</keyword>
<dbReference type="InterPro" id="IPR003416">
    <property type="entry name" value="MgtC/SapB/SrpB/YhiD_fam"/>
</dbReference>
<dbReference type="PANTHER" id="PTHR33778">
    <property type="entry name" value="PROTEIN MGTC"/>
    <property type="match status" value="1"/>
</dbReference>
<feature type="transmembrane region" description="Helical" evidence="7">
    <location>
        <begin position="96"/>
        <end position="114"/>
    </location>
</feature>
<dbReference type="PRINTS" id="PR01837">
    <property type="entry name" value="MGTCSAPBPROT"/>
</dbReference>
<reference evidence="9" key="1">
    <citation type="submission" date="2021-04" db="EMBL/GenBank/DDBJ databases">
        <authorList>
            <person name="Vanwijnsberghe S."/>
        </authorList>
    </citation>
    <scope>NUCLEOTIDE SEQUENCE</scope>
    <source>
        <strain evidence="9">LMG 31841</strain>
    </source>
</reference>
<evidence type="ECO:0000256" key="3">
    <source>
        <dbReference type="ARBA" id="ARBA00022475"/>
    </source>
</evidence>
<comment type="subcellular location">
    <subcellularLocation>
        <location evidence="7">Cell inner membrane</location>
        <topology evidence="7">Multi-pass membrane protein</topology>
    </subcellularLocation>
    <subcellularLocation>
        <location evidence="1">Cell membrane</location>
        <topology evidence="1">Multi-pass membrane protein</topology>
    </subcellularLocation>
</comment>
<protein>
    <recommendedName>
        <fullName evidence="7">Protein MgtC</fullName>
    </recommendedName>
</protein>
<dbReference type="AlphaFoldDB" id="A0A9N8S252"/>
<dbReference type="SUPFAM" id="SSF103473">
    <property type="entry name" value="MFS general substrate transporter"/>
    <property type="match status" value="1"/>
</dbReference>
<dbReference type="EMBL" id="CAJQZC010000016">
    <property type="protein sequence ID" value="CAG4925828.1"/>
    <property type="molecule type" value="Genomic_DNA"/>
</dbReference>
<feature type="transmembrane region" description="Helical" evidence="7">
    <location>
        <begin position="39"/>
        <end position="59"/>
    </location>
</feature>
<evidence type="ECO:0000256" key="7">
    <source>
        <dbReference type="RuleBase" id="RU365041"/>
    </source>
</evidence>
<keyword evidence="5 7" id="KW-1133">Transmembrane helix</keyword>
<evidence type="ECO:0000256" key="6">
    <source>
        <dbReference type="ARBA" id="ARBA00023136"/>
    </source>
</evidence>